<name>B6HUU0_PENRW</name>
<organism evidence="2 3">
    <name type="scientific">Penicillium rubens (strain ATCC 28089 / DSM 1075 / NRRL 1951 / Wisconsin 54-1255)</name>
    <name type="common">Penicillium chrysogenum</name>
    <dbReference type="NCBI Taxonomy" id="500485"/>
    <lineage>
        <taxon>Eukaryota</taxon>
        <taxon>Fungi</taxon>
        <taxon>Dikarya</taxon>
        <taxon>Ascomycota</taxon>
        <taxon>Pezizomycotina</taxon>
        <taxon>Eurotiomycetes</taxon>
        <taxon>Eurotiomycetidae</taxon>
        <taxon>Eurotiales</taxon>
        <taxon>Aspergillaceae</taxon>
        <taxon>Penicillium</taxon>
        <taxon>Penicillium chrysogenum species complex</taxon>
    </lineage>
</organism>
<dbReference type="AlphaFoldDB" id="B6HUU0"/>
<accession>B6HUU0</accession>
<evidence type="ECO:0000313" key="2">
    <source>
        <dbReference type="EMBL" id="CAP97844.1"/>
    </source>
</evidence>
<keyword evidence="3" id="KW-1185">Reference proteome</keyword>
<dbReference type="Proteomes" id="UP000000724">
    <property type="component" value="Contig Pc00c22"/>
</dbReference>
<sequence>MNCTHKALSSVRILADKPSTISVLNQLGGGNLPIGFAVDPFSVLGYKRIRPWRHLVAVAVWEFSTDQISILPTHMSVVAYLPFQDELESPWRSAVCAWLVLWELLLVRQLWYDFSPLLCPLVMCGLTVSRGLRLWVSAVALAIESSQDNNSDNHTRPVRRSQPGPLQEAYDYEGPRTGFRGGTWERRGLGVSGIMFKWPLIRMRVTNWPCSVAPFTLLLHWSSLSNAGLLPHDVGQCPDLLSLSLILNRRSGGEREGQHETSPFASETVWRSVHFEIPKQSSQQIELRPSERLELELILFRRASLLEVVAQRPEPFIVNTVDSSKRDLGVGNPGCQGPLAIGTGIRYLRICTCVKARSLIRSINYTTSGTGHR</sequence>
<dbReference type="OMA" id="LRICTCV"/>
<gene>
    <name evidence="2" type="ORF">Pc22g05560</name>
    <name evidence="2" type="ORF">PCH_Pc22g05560</name>
</gene>
<feature type="region of interest" description="Disordered" evidence="1">
    <location>
        <begin position="147"/>
        <end position="171"/>
    </location>
</feature>
<dbReference type="HOGENOM" id="CLU_742071_0_0_1"/>
<protein>
    <submittedName>
        <fullName evidence="2">Uncharacterized protein</fullName>
    </submittedName>
</protein>
<evidence type="ECO:0000256" key="1">
    <source>
        <dbReference type="SAM" id="MobiDB-lite"/>
    </source>
</evidence>
<evidence type="ECO:0000313" key="3">
    <source>
        <dbReference type="Proteomes" id="UP000000724"/>
    </source>
</evidence>
<dbReference type="VEuPathDB" id="FungiDB:PCH_Pc22g05560"/>
<dbReference type="EMBL" id="AM920437">
    <property type="protein sequence ID" value="CAP97844.1"/>
    <property type="molecule type" value="Genomic_DNA"/>
</dbReference>
<proteinExistence type="predicted"/>
<reference evidence="2 3" key="1">
    <citation type="journal article" date="2008" name="Nat. Biotechnol.">
        <title>Genome sequencing and analysis of the filamentous fungus Penicillium chrysogenum.</title>
        <authorList>
            <person name="van den Berg M.A."/>
            <person name="Albang R."/>
            <person name="Albermann K."/>
            <person name="Badger J.H."/>
            <person name="Daran J.-M."/>
            <person name="Driessen A.J.M."/>
            <person name="Garcia-Estrada C."/>
            <person name="Fedorova N.D."/>
            <person name="Harris D.M."/>
            <person name="Heijne W.H.M."/>
            <person name="Joardar V.S."/>
            <person name="Kiel J.A.K.W."/>
            <person name="Kovalchuk A."/>
            <person name="Martin J.F."/>
            <person name="Nierman W.C."/>
            <person name="Nijland J.G."/>
            <person name="Pronk J.T."/>
            <person name="Roubos J.A."/>
            <person name="van der Klei I.J."/>
            <person name="van Peij N.N.M.E."/>
            <person name="Veenhuis M."/>
            <person name="von Doehren H."/>
            <person name="Wagner C."/>
            <person name="Wortman J.R."/>
            <person name="Bovenberg R.A.L."/>
        </authorList>
    </citation>
    <scope>NUCLEOTIDE SEQUENCE [LARGE SCALE GENOMIC DNA]</scope>
    <source>
        <strain evidence="3">ATCC 28089 / DSM 1075 / NRRL 1951 / Wisconsin 54-1255</strain>
    </source>
</reference>